<organism evidence="2 3">
    <name type="scientific">Brassica cretica</name>
    <name type="common">Mustard</name>
    <dbReference type="NCBI Taxonomy" id="69181"/>
    <lineage>
        <taxon>Eukaryota</taxon>
        <taxon>Viridiplantae</taxon>
        <taxon>Streptophyta</taxon>
        <taxon>Embryophyta</taxon>
        <taxon>Tracheophyta</taxon>
        <taxon>Spermatophyta</taxon>
        <taxon>Magnoliopsida</taxon>
        <taxon>eudicotyledons</taxon>
        <taxon>Gunneridae</taxon>
        <taxon>Pentapetalae</taxon>
        <taxon>rosids</taxon>
        <taxon>malvids</taxon>
        <taxon>Brassicales</taxon>
        <taxon>Brassicaceae</taxon>
        <taxon>Brassiceae</taxon>
        <taxon>Brassica</taxon>
    </lineage>
</organism>
<reference evidence="2" key="1">
    <citation type="submission" date="2019-12" db="EMBL/GenBank/DDBJ databases">
        <title>Genome sequencing and annotation of Brassica cretica.</title>
        <authorList>
            <person name="Studholme D.J."/>
            <person name="Sarris P."/>
        </authorList>
    </citation>
    <scope>NUCLEOTIDE SEQUENCE</scope>
    <source>
        <strain evidence="2">PFS-109/04</strain>
        <tissue evidence="2">Leaf</tissue>
    </source>
</reference>
<sequence>MVCPTCHGELDMVRPTRHMSSLTRSIERSDTRPIASWTWSALFAIQEVGRGRDELALYRQCAENRDKVLRVRLQESEHKLGISMPIDLAKERITQLEAKATSLESVPVEVFEDSDPLWRAFAVGYFVGDAPHVGSIHAMVNRIWTLPGLKGKIDVRFIAKDTGSPETPATLPDLSAMPLWVDLKSVPSHIFSQVGLKALSKPVGSFIKLHPQMDKCTRLDLAGVLIEANLHKPLIEVIKFSDRDGSQVKGSPETPATLPDLSAMPLWVDLKSVPSHIFSQVGLKALSKPVGSFIKLHPQMDKCTRLDLAGVLIEANLHKPLIEVIKFSDRDGSQVK</sequence>
<evidence type="ECO:0000313" key="3">
    <source>
        <dbReference type="Proteomes" id="UP000712600"/>
    </source>
</evidence>
<proteinExistence type="predicted"/>
<dbReference type="Proteomes" id="UP000712600">
    <property type="component" value="Unassembled WGS sequence"/>
</dbReference>
<dbReference type="PANTHER" id="PTHR31286">
    <property type="entry name" value="GLYCINE-RICH CELL WALL STRUCTURAL PROTEIN 1.8-LIKE"/>
    <property type="match status" value="1"/>
</dbReference>
<gene>
    <name evidence="2" type="ORF">F2Q69_00021839</name>
</gene>
<dbReference type="EMBL" id="QGKX02001290">
    <property type="protein sequence ID" value="KAF3535149.1"/>
    <property type="molecule type" value="Genomic_DNA"/>
</dbReference>
<dbReference type="AlphaFoldDB" id="A0A8S9PXQ0"/>
<feature type="domain" description="DUF7803" evidence="1">
    <location>
        <begin position="52"/>
        <end position="105"/>
    </location>
</feature>
<feature type="non-terminal residue" evidence="2">
    <location>
        <position position="1"/>
    </location>
</feature>
<evidence type="ECO:0000313" key="2">
    <source>
        <dbReference type="EMBL" id="KAF3535149.1"/>
    </source>
</evidence>
<name>A0A8S9PXQ0_BRACR</name>
<dbReference type="InterPro" id="IPR056705">
    <property type="entry name" value="DUF7803"/>
</dbReference>
<dbReference type="InterPro" id="IPR040256">
    <property type="entry name" value="At4g02000-like"/>
</dbReference>
<evidence type="ECO:0000259" key="1">
    <source>
        <dbReference type="Pfam" id="PF25086"/>
    </source>
</evidence>
<dbReference type="Pfam" id="PF25086">
    <property type="entry name" value="DUF7803"/>
    <property type="match status" value="1"/>
</dbReference>
<comment type="caution">
    <text evidence="2">The sequence shown here is derived from an EMBL/GenBank/DDBJ whole genome shotgun (WGS) entry which is preliminary data.</text>
</comment>
<accession>A0A8S9PXQ0</accession>
<dbReference type="PANTHER" id="PTHR31286:SF148">
    <property type="entry name" value="DUF4283 DOMAIN-CONTAINING PROTEIN"/>
    <property type="match status" value="1"/>
</dbReference>
<protein>
    <recommendedName>
        <fullName evidence="1">DUF7803 domain-containing protein</fullName>
    </recommendedName>
</protein>